<gene>
    <name evidence="1" type="ORF">I3842_03G120800</name>
</gene>
<sequence length="95" mass="10803">MLHYQLSISECRPPPTIQLTWLVTQFIIPPLEGTDLADQGNPICFLFCMESRSLLSPPVCLIFPHFLSYIPISGSYFKLFPIISCLATEKTRKNL</sequence>
<reference evidence="1" key="1">
    <citation type="submission" date="2021-01" db="EMBL/GenBank/DDBJ databases">
        <authorList>
            <person name="Lovell J.T."/>
            <person name="Bentley N."/>
            <person name="Bhattarai G."/>
            <person name="Jenkins J.W."/>
            <person name="Sreedasyam A."/>
            <person name="Alarcon Y."/>
            <person name="Bock C."/>
            <person name="Boston L."/>
            <person name="Carlson J."/>
            <person name="Cervantes K."/>
            <person name="Clermont K."/>
            <person name="Krom N."/>
            <person name="Kubenka K."/>
            <person name="Mamidi S."/>
            <person name="Mattison C."/>
            <person name="Monteros M."/>
            <person name="Pisani C."/>
            <person name="Plott C."/>
            <person name="Rajasekar S."/>
            <person name="Rhein H.S."/>
            <person name="Rohla C."/>
            <person name="Song M."/>
            <person name="Hilaire R.S."/>
            <person name="Shu S."/>
            <person name="Wells L."/>
            <person name="Wang X."/>
            <person name="Webber J."/>
            <person name="Heerema R.J."/>
            <person name="Klein P."/>
            <person name="Conner P."/>
            <person name="Grauke L."/>
            <person name="Grimwood J."/>
            <person name="Schmutz J."/>
            <person name="Randall J.J."/>
        </authorList>
    </citation>
    <scope>NUCLEOTIDE SEQUENCE</scope>
    <source>
        <tissue evidence="1">Leaf</tissue>
    </source>
</reference>
<dbReference type="AlphaFoldDB" id="A0A922JZC9"/>
<evidence type="ECO:0000313" key="2">
    <source>
        <dbReference type="Proteomes" id="UP000811246"/>
    </source>
</evidence>
<comment type="caution">
    <text evidence="1">The sequence shown here is derived from an EMBL/GenBank/DDBJ whole genome shotgun (WGS) entry which is preliminary data.</text>
</comment>
<dbReference type="EMBL" id="CM031827">
    <property type="protein sequence ID" value="KAG6721627.1"/>
    <property type="molecule type" value="Genomic_DNA"/>
</dbReference>
<name>A0A922JZC9_CARIL</name>
<organism evidence="1 2">
    <name type="scientific">Carya illinoinensis</name>
    <name type="common">Pecan</name>
    <dbReference type="NCBI Taxonomy" id="32201"/>
    <lineage>
        <taxon>Eukaryota</taxon>
        <taxon>Viridiplantae</taxon>
        <taxon>Streptophyta</taxon>
        <taxon>Embryophyta</taxon>
        <taxon>Tracheophyta</taxon>
        <taxon>Spermatophyta</taxon>
        <taxon>Magnoliopsida</taxon>
        <taxon>eudicotyledons</taxon>
        <taxon>Gunneridae</taxon>
        <taxon>Pentapetalae</taxon>
        <taxon>rosids</taxon>
        <taxon>fabids</taxon>
        <taxon>Fagales</taxon>
        <taxon>Juglandaceae</taxon>
        <taxon>Carya</taxon>
    </lineage>
</organism>
<accession>A0A922JZC9</accession>
<dbReference type="Proteomes" id="UP000811246">
    <property type="component" value="Chromosome 3"/>
</dbReference>
<evidence type="ECO:0000313" key="1">
    <source>
        <dbReference type="EMBL" id="KAG6721627.1"/>
    </source>
</evidence>
<protein>
    <submittedName>
        <fullName evidence="1">Uncharacterized protein</fullName>
    </submittedName>
</protein>
<proteinExistence type="predicted"/>